<accession>A0ACC2P083</accession>
<proteinExistence type="predicted"/>
<dbReference type="Proteomes" id="UP001239111">
    <property type="component" value="Chromosome 2"/>
</dbReference>
<organism evidence="1 2">
    <name type="scientific">Eretmocerus hayati</name>
    <dbReference type="NCBI Taxonomy" id="131215"/>
    <lineage>
        <taxon>Eukaryota</taxon>
        <taxon>Metazoa</taxon>
        <taxon>Ecdysozoa</taxon>
        <taxon>Arthropoda</taxon>
        <taxon>Hexapoda</taxon>
        <taxon>Insecta</taxon>
        <taxon>Pterygota</taxon>
        <taxon>Neoptera</taxon>
        <taxon>Endopterygota</taxon>
        <taxon>Hymenoptera</taxon>
        <taxon>Apocrita</taxon>
        <taxon>Proctotrupomorpha</taxon>
        <taxon>Chalcidoidea</taxon>
        <taxon>Aphelinidae</taxon>
        <taxon>Aphelininae</taxon>
        <taxon>Eretmocerus</taxon>
    </lineage>
</organism>
<evidence type="ECO:0000313" key="2">
    <source>
        <dbReference type="Proteomes" id="UP001239111"/>
    </source>
</evidence>
<name>A0ACC2P083_9HYME</name>
<evidence type="ECO:0000313" key="1">
    <source>
        <dbReference type="EMBL" id="KAJ8676868.1"/>
    </source>
</evidence>
<protein>
    <submittedName>
        <fullName evidence="1">Uncharacterized protein</fullName>
    </submittedName>
</protein>
<comment type="caution">
    <text evidence="1">The sequence shown here is derived from an EMBL/GenBank/DDBJ whole genome shotgun (WGS) entry which is preliminary data.</text>
</comment>
<reference evidence="1" key="1">
    <citation type="submission" date="2023-04" db="EMBL/GenBank/DDBJ databases">
        <title>A chromosome-level genome assembly of the parasitoid wasp Eretmocerus hayati.</title>
        <authorList>
            <person name="Zhong Y."/>
            <person name="Liu S."/>
            <person name="Liu Y."/>
        </authorList>
    </citation>
    <scope>NUCLEOTIDE SEQUENCE</scope>
    <source>
        <strain evidence="1">ZJU_SS_LIU_2023</strain>
    </source>
</reference>
<gene>
    <name evidence="1" type="ORF">QAD02_012655</name>
</gene>
<keyword evidence="2" id="KW-1185">Reference proteome</keyword>
<dbReference type="EMBL" id="CM056742">
    <property type="protein sequence ID" value="KAJ8676868.1"/>
    <property type="molecule type" value="Genomic_DNA"/>
</dbReference>
<sequence length="114" mass="13388">MEEIFLEQESQKRMKQDNGQKPSAMMSGSIEYKNKPGNIYCLNCKDHSDHIASNCPCREQGYERCYSCNWITNHISRDCPEKRPLPQNNRNMRQGGRNPSNNQNYRGRGAKRRY</sequence>